<organism evidence="2 3">
    <name type="scientific">Stephania cephalantha</name>
    <dbReference type="NCBI Taxonomy" id="152367"/>
    <lineage>
        <taxon>Eukaryota</taxon>
        <taxon>Viridiplantae</taxon>
        <taxon>Streptophyta</taxon>
        <taxon>Embryophyta</taxon>
        <taxon>Tracheophyta</taxon>
        <taxon>Spermatophyta</taxon>
        <taxon>Magnoliopsida</taxon>
        <taxon>Ranunculales</taxon>
        <taxon>Menispermaceae</taxon>
        <taxon>Menispermoideae</taxon>
        <taxon>Cissampelideae</taxon>
        <taxon>Stephania</taxon>
    </lineage>
</organism>
<accession>A0AAP0EUR1</accession>
<keyword evidence="3" id="KW-1185">Reference proteome</keyword>
<feature type="region of interest" description="Disordered" evidence="1">
    <location>
        <begin position="1"/>
        <end position="24"/>
    </location>
</feature>
<dbReference type="AlphaFoldDB" id="A0AAP0EUR1"/>
<name>A0AAP0EUR1_9MAGN</name>
<reference evidence="2 3" key="1">
    <citation type="submission" date="2024-01" db="EMBL/GenBank/DDBJ databases">
        <title>Genome assemblies of Stephania.</title>
        <authorList>
            <person name="Yang L."/>
        </authorList>
    </citation>
    <scope>NUCLEOTIDE SEQUENCE [LARGE SCALE GENOMIC DNA]</scope>
    <source>
        <strain evidence="2">JXDWG</strain>
        <tissue evidence="2">Leaf</tissue>
    </source>
</reference>
<evidence type="ECO:0000256" key="1">
    <source>
        <dbReference type="SAM" id="MobiDB-lite"/>
    </source>
</evidence>
<dbReference type="EMBL" id="JBBNAG010000011">
    <property type="protein sequence ID" value="KAK9095319.1"/>
    <property type="molecule type" value="Genomic_DNA"/>
</dbReference>
<gene>
    <name evidence="2" type="ORF">Scep_026788</name>
</gene>
<evidence type="ECO:0000313" key="2">
    <source>
        <dbReference type="EMBL" id="KAK9095319.1"/>
    </source>
</evidence>
<protein>
    <submittedName>
        <fullName evidence="2">Uncharacterized protein</fullName>
    </submittedName>
</protein>
<dbReference type="Proteomes" id="UP001419268">
    <property type="component" value="Unassembled WGS sequence"/>
</dbReference>
<comment type="caution">
    <text evidence="2">The sequence shown here is derived from an EMBL/GenBank/DDBJ whole genome shotgun (WGS) entry which is preliminary data.</text>
</comment>
<evidence type="ECO:0000313" key="3">
    <source>
        <dbReference type="Proteomes" id="UP001419268"/>
    </source>
</evidence>
<proteinExistence type="predicted"/>
<feature type="compositionally biased region" description="Low complexity" evidence="1">
    <location>
        <begin position="12"/>
        <end position="24"/>
    </location>
</feature>
<sequence length="115" mass="12434">MTSCFPLPAPPAQTADPTTTTVPTVVPVVPATPMPAAPAAETMPTPSSTPPSASSISVVQLVKDFIILKPVYFNGQRDFEKVEKWVLSQEKLHSVLQIDDKLRAEISSYTLQRDA</sequence>